<dbReference type="RefSeq" id="WP_382391715.1">
    <property type="nucleotide sequence ID" value="NZ_JBHTCQ010000001.1"/>
</dbReference>
<evidence type="ECO:0000256" key="6">
    <source>
        <dbReference type="SAM" id="MobiDB-lite"/>
    </source>
</evidence>
<comment type="similarity">
    <text evidence="5">Belongs to the creatininase superfamily.</text>
</comment>
<keyword evidence="3" id="KW-0378">Hydrolase</keyword>
<protein>
    <submittedName>
        <fullName evidence="7">Creatininase family protein</fullName>
    </submittedName>
</protein>
<evidence type="ECO:0000256" key="1">
    <source>
        <dbReference type="ARBA" id="ARBA00001947"/>
    </source>
</evidence>
<sequence length="265" mass="28098">MNDRPTSPPATSYARRTSPERQQASTPRAVLVPAGAVEQHGPHLPLGVDAWLATALCHRVAGVLGDAVTVAEPLSYGCSWHHTTFAGTVSLRTSTFVALLTDVCAALHADGNHVVIVNGHGGNRGVLQVAAADLAAQGVPTWSVSYFELLGDIVARLFDDPRSAGHACAMETSMMLFLWPELVRARLVPEGGTPTSWPDQHLFGGDHVRTVRSFDKINPTGVVGRPDLARADAGEELVNEAVARLVDIVRRVLSQPTAAGSPSEQ</sequence>
<feature type="region of interest" description="Disordered" evidence="6">
    <location>
        <begin position="1"/>
        <end position="27"/>
    </location>
</feature>
<name>A0ABW2Q4G1_9MICO</name>
<keyword evidence="8" id="KW-1185">Reference proteome</keyword>
<dbReference type="PANTHER" id="PTHR35005:SF1">
    <property type="entry name" value="2-AMINO-5-FORMYLAMINO-6-RIBOSYLAMINOPYRIMIDIN-4(3H)-ONE 5'-MONOPHOSPHATE DEFORMYLASE"/>
    <property type="match status" value="1"/>
</dbReference>
<evidence type="ECO:0000256" key="2">
    <source>
        <dbReference type="ARBA" id="ARBA00022723"/>
    </source>
</evidence>
<comment type="caution">
    <text evidence="7">The sequence shown here is derived from an EMBL/GenBank/DDBJ whole genome shotgun (WGS) entry which is preliminary data.</text>
</comment>
<evidence type="ECO:0000256" key="3">
    <source>
        <dbReference type="ARBA" id="ARBA00022801"/>
    </source>
</evidence>
<evidence type="ECO:0000313" key="7">
    <source>
        <dbReference type="EMBL" id="MFC7404381.1"/>
    </source>
</evidence>
<dbReference type="SUPFAM" id="SSF102215">
    <property type="entry name" value="Creatininase"/>
    <property type="match status" value="1"/>
</dbReference>
<dbReference type="InterPro" id="IPR024087">
    <property type="entry name" value="Creatininase-like_sf"/>
</dbReference>
<dbReference type="Pfam" id="PF02633">
    <property type="entry name" value="Creatininase"/>
    <property type="match status" value="1"/>
</dbReference>
<evidence type="ECO:0000256" key="4">
    <source>
        <dbReference type="ARBA" id="ARBA00022833"/>
    </source>
</evidence>
<dbReference type="EMBL" id="JBHTCQ010000001">
    <property type="protein sequence ID" value="MFC7404381.1"/>
    <property type="molecule type" value="Genomic_DNA"/>
</dbReference>
<organism evidence="7 8">
    <name type="scientific">Georgenia alba</name>
    <dbReference type="NCBI Taxonomy" id="2233858"/>
    <lineage>
        <taxon>Bacteria</taxon>
        <taxon>Bacillati</taxon>
        <taxon>Actinomycetota</taxon>
        <taxon>Actinomycetes</taxon>
        <taxon>Micrococcales</taxon>
        <taxon>Bogoriellaceae</taxon>
        <taxon>Georgenia</taxon>
    </lineage>
</organism>
<evidence type="ECO:0000313" key="8">
    <source>
        <dbReference type="Proteomes" id="UP001596455"/>
    </source>
</evidence>
<dbReference type="Gene3D" id="3.40.50.10310">
    <property type="entry name" value="Creatininase"/>
    <property type="match status" value="1"/>
</dbReference>
<dbReference type="Proteomes" id="UP001596455">
    <property type="component" value="Unassembled WGS sequence"/>
</dbReference>
<reference evidence="8" key="1">
    <citation type="journal article" date="2019" name="Int. J. Syst. Evol. Microbiol.">
        <title>The Global Catalogue of Microorganisms (GCM) 10K type strain sequencing project: providing services to taxonomists for standard genome sequencing and annotation.</title>
        <authorList>
            <consortium name="The Broad Institute Genomics Platform"/>
            <consortium name="The Broad Institute Genome Sequencing Center for Infectious Disease"/>
            <person name="Wu L."/>
            <person name="Ma J."/>
        </authorList>
    </citation>
    <scope>NUCLEOTIDE SEQUENCE [LARGE SCALE GENOMIC DNA]</scope>
    <source>
        <strain evidence="8">JCM 1490</strain>
    </source>
</reference>
<gene>
    <name evidence="7" type="ORF">ACFQQL_04605</name>
</gene>
<dbReference type="InterPro" id="IPR003785">
    <property type="entry name" value="Creatininase/forma_Hydrolase"/>
</dbReference>
<keyword evidence="4" id="KW-0862">Zinc</keyword>
<dbReference type="PANTHER" id="PTHR35005">
    <property type="entry name" value="3-DEHYDRO-SCYLLO-INOSOSE HYDROLASE"/>
    <property type="match status" value="1"/>
</dbReference>
<accession>A0ABW2Q4G1</accession>
<comment type="cofactor">
    <cofactor evidence="1">
        <name>Zn(2+)</name>
        <dbReference type="ChEBI" id="CHEBI:29105"/>
    </cofactor>
</comment>
<evidence type="ECO:0000256" key="5">
    <source>
        <dbReference type="ARBA" id="ARBA00024029"/>
    </source>
</evidence>
<proteinExistence type="inferred from homology"/>
<keyword evidence="2" id="KW-0479">Metal-binding</keyword>